<dbReference type="EMBL" id="JANBUM010000125">
    <property type="protein sequence ID" value="KAJ2784016.1"/>
    <property type="molecule type" value="Genomic_DNA"/>
</dbReference>
<reference evidence="11" key="1">
    <citation type="submission" date="2022-07" db="EMBL/GenBank/DDBJ databases">
        <title>Phylogenomic reconstructions and comparative analyses of Kickxellomycotina fungi.</title>
        <authorList>
            <person name="Reynolds N.K."/>
            <person name="Stajich J.E."/>
            <person name="Barry K."/>
            <person name="Grigoriev I.V."/>
            <person name="Crous P."/>
            <person name="Smith M.E."/>
        </authorList>
    </citation>
    <scope>NUCLEOTIDE SEQUENCE</scope>
    <source>
        <strain evidence="11">BCRC 34489</strain>
    </source>
</reference>
<dbReference type="InterPro" id="IPR002687">
    <property type="entry name" value="Nop_dom"/>
</dbReference>
<dbReference type="Gene3D" id="1.10.287.4070">
    <property type="match status" value="1"/>
</dbReference>
<evidence type="ECO:0000259" key="10">
    <source>
        <dbReference type="PROSITE" id="PS51358"/>
    </source>
</evidence>
<dbReference type="GO" id="GO:0071011">
    <property type="term" value="C:precatalytic spliceosome"/>
    <property type="evidence" value="ECO:0007669"/>
    <property type="project" value="TreeGrafter"/>
</dbReference>
<organism evidence="11 12">
    <name type="scientific">Coemansia interrupta</name>
    <dbReference type="NCBI Taxonomy" id="1126814"/>
    <lineage>
        <taxon>Eukaryota</taxon>
        <taxon>Fungi</taxon>
        <taxon>Fungi incertae sedis</taxon>
        <taxon>Zoopagomycota</taxon>
        <taxon>Kickxellomycotina</taxon>
        <taxon>Kickxellomycetes</taxon>
        <taxon>Kickxellales</taxon>
        <taxon>Kickxellaceae</taxon>
        <taxon>Coemansia</taxon>
    </lineage>
</organism>
<dbReference type="InterPro" id="IPR019175">
    <property type="entry name" value="Prp31_C"/>
</dbReference>
<feature type="region of interest" description="Disordered" evidence="9">
    <location>
        <begin position="19"/>
        <end position="57"/>
    </location>
</feature>
<evidence type="ECO:0000313" key="11">
    <source>
        <dbReference type="EMBL" id="KAJ2784016.1"/>
    </source>
</evidence>
<evidence type="ECO:0000256" key="9">
    <source>
        <dbReference type="SAM" id="MobiDB-lite"/>
    </source>
</evidence>
<dbReference type="FunFam" id="1.10.246.90:FF:000002">
    <property type="entry name" value="U4/U6 small nuclear ribonucleoprotein Prp31"/>
    <property type="match status" value="1"/>
</dbReference>
<comment type="subcellular location">
    <subcellularLocation>
        <location evidence="1">Nucleus</location>
    </subcellularLocation>
</comment>
<dbReference type="AlphaFoldDB" id="A0A9W8LKD1"/>
<dbReference type="InterPro" id="IPR042239">
    <property type="entry name" value="Nop_C"/>
</dbReference>
<evidence type="ECO:0000313" key="12">
    <source>
        <dbReference type="Proteomes" id="UP001140172"/>
    </source>
</evidence>
<feature type="compositionally biased region" description="Basic and acidic residues" evidence="9">
    <location>
        <begin position="501"/>
        <end position="516"/>
    </location>
</feature>
<dbReference type="GO" id="GO:0046540">
    <property type="term" value="C:U4/U6 x U5 tri-snRNP complex"/>
    <property type="evidence" value="ECO:0007669"/>
    <property type="project" value="InterPro"/>
</dbReference>
<sequence>MAFDEDLLADLDDLDNEYSGEAANSKTNLEDIDELMDDGDLEDDSIDNSRNGDGSREKHEILVLGEASSNGAIGDEHIALISKLASRSTSIRSIAKIRYSNELAILLDNIAKSQNNIDVDRQTIVGRIEDSPDYQLVLQANDISTQIAGEILVVHRFLVDHYRVRFPELETLVRNPIDYARTIKAIGAAKDITKVELEGILPNATRMVVTVTASTTVGRVLETDEFQRIEEACDCLLELVDSKQRIVGFIESRMPLIAPNLTAVVGSDSAARLIVEAGGLTSLSKIPACNIQVLGKTHYASTGMSSLTTKKHVGIIYYSDAVRSVPEDFRNKMMRKLSAKCALAVRIDAQHESVDGSAGKRFREELDAQVEKLLVAAPANEVKPLPIPDDGPKRRRGGRKVRKAREQFMSSELQKQRDRLQFGKFQEEVVVMDEMEGAGMLGHSVGRVRATQMNNNRKPKVAKKYEKYMRAPTSGTVTSGLASIAFTPTQGFEIANPQNNSDEHKSKKAKTSHDRYFGSSTPFLKK</sequence>
<feature type="domain" description="Nop" evidence="10">
    <location>
        <begin position="257"/>
        <end position="375"/>
    </location>
</feature>
<keyword evidence="8" id="KW-0687">Ribonucleoprotein</keyword>
<evidence type="ECO:0000256" key="7">
    <source>
        <dbReference type="ARBA" id="ARBA00023242"/>
    </source>
</evidence>
<keyword evidence="6" id="KW-0508">mRNA splicing</keyword>
<dbReference type="SUPFAM" id="SSF89124">
    <property type="entry name" value="Nop domain"/>
    <property type="match status" value="1"/>
</dbReference>
<name>A0A9W8LKD1_9FUNG</name>
<dbReference type="GO" id="GO:0003723">
    <property type="term" value="F:RNA binding"/>
    <property type="evidence" value="ECO:0007669"/>
    <property type="project" value="UniProtKB-KW"/>
</dbReference>
<gene>
    <name evidence="11" type="primary">PRP31</name>
    <name evidence="11" type="ORF">GGI15_002390</name>
</gene>
<protein>
    <submittedName>
        <fullName evidence="11">U4/U6-U5 snRNP complex subunit prp31</fullName>
    </submittedName>
</protein>
<dbReference type="PANTHER" id="PTHR13904:SF0">
    <property type="entry name" value="U4_U6 SMALL NUCLEAR RIBONUCLEOPROTEIN PRP31"/>
    <property type="match status" value="1"/>
</dbReference>
<dbReference type="SMART" id="SM00931">
    <property type="entry name" value="NOSIC"/>
    <property type="match status" value="1"/>
</dbReference>
<comment type="similarity">
    <text evidence="2">Belongs to the PRP31 family.</text>
</comment>
<dbReference type="Gene3D" id="1.10.246.90">
    <property type="entry name" value="Nop domain"/>
    <property type="match status" value="1"/>
</dbReference>
<evidence type="ECO:0000256" key="4">
    <source>
        <dbReference type="ARBA" id="ARBA00022728"/>
    </source>
</evidence>
<keyword evidence="7" id="KW-0539">Nucleus</keyword>
<dbReference type="Pfam" id="PF01798">
    <property type="entry name" value="Nop"/>
    <property type="match status" value="1"/>
</dbReference>
<evidence type="ECO:0000256" key="5">
    <source>
        <dbReference type="ARBA" id="ARBA00022884"/>
    </source>
</evidence>
<evidence type="ECO:0000256" key="2">
    <source>
        <dbReference type="ARBA" id="ARBA00005572"/>
    </source>
</evidence>
<feature type="compositionally biased region" description="Acidic residues" evidence="9">
    <location>
        <begin position="30"/>
        <end position="46"/>
    </location>
</feature>
<keyword evidence="12" id="KW-1185">Reference proteome</keyword>
<dbReference type="Pfam" id="PF09785">
    <property type="entry name" value="Prp31_C"/>
    <property type="match status" value="1"/>
</dbReference>
<dbReference type="Proteomes" id="UP001140172">
    <property type="component" value="Unassembled WGS sequence"/>
</dbReference>
<evidence type="ECO:0000256" key="1">
    <source>
        <dbReference type="ARBA" id="ARBA00004123"/>
    </source>
</evidence>
<keyword evidence="4" id="KW-0747">Spliceosome</keyword>
<dbReference type="GO" id="GO:0005687">
    <property type="term" value="C:U4 snRNP"/>
    <property type="evidence" value="ECO:0007669"/>
    <property type="project" value="TreeGrafter"/>
</dbReference>
<feature type="region of interest" description="Disordered" evidence="9">
    <location>
        <begin position="492"/>
        <end position="526"/>
    </location>
</feature>
<evidence type="ECO:0000256" key="8">
    <source>
        <dbReference type="ARBA" id="ARBA00023274"/>
    </source>
</evidence>
<comment type="caution">
    <text evidence="11">The sequence shown here is derived from an EMBL/GenBank/DDBJ whole genome shotgun (WGS) entry which is preliminary data.</text>
</comment>
<dbReference type="FunFam" id="1.10.287.4070:FF:000003">
    <property type="entry name" value="U4/U6 small nuclear ribonucleoprotein PRP31"/>
    <property type="match status" value="1"/>
</dbReference>
<dbReference type="GO" id="GO:0000244">
    <property type="term" value="P:spliceosomal tri-snRNP complex assembly"/>
    <property type="evidence" value="ECO:0007669"/>
    <property type="project" value="InterPro"/>
</dbReference>
<dbReference type="PROSITE" id="PS51358">
    <property type="entry name" value="NOP"/>
    <property type="match status" value="1"/>
</dbReference>
<proteinExistence type="inferred from homology"/>
<dbReference type="InterPro" id="IPR027105">
    <property type="entry name" value="Prp31"/>
</dbReference>
<keyword evidence="3" id="KW-0507">mRNA processing</keyword>
<evidence type="ECO:0000256" key="6">
    <source>
        <dbReference type="ARBA" id="ARBA00023187"/>
    </source>
</evidence>
<dbReference type="PANTHER" id="PTHR13904">
    <property type="entry name" value="PRE-MRNA SPLICING FACTOR PRP31"/>
    <property type="match status" value="1"/>
</dbReference>
<accession>A0A9W8LKD1</accession>
<dbReference type="OrthoDB" id="4771285at2759"/>
<dbReference type="InterPro" id="IPR012976">
    <property type="entry name" value="NOSIC"/>
</dbReference>
<keyword evidence="5" id="KW-0694">RNA-binding</keyword>
<dbReference type="InterPro" id="IPR036070">
    <property type="entry name" value="Nop_dom_sf"/>
</dbReference>
<evidence type="ECO:0000256" key="3">
    <source>
        <dbReference type="ARBA" id="ARBA00022664"/>
    </source>
</evidence>